<protein>
    <submittedName>
        <fullName evidence="2">Unnamed protein product</fullName>
    </submittedName>
</protein>
<proteinExistence type="predicted"/>
<dbReference type="EMBL" id="BSXT01002638">
    <property type="protein sequence ID" value="GMF49971.1"/>
    <property type="molecule type" value="Genomic_DNA"/>
</dbReference>
<sequence>MYAGEYKDLLRDGLGSFVFPGGYFHYSGQWRRGKMHGQGEFKLGDGTTYEGEFRDGEIEGVGLKRWPDGSSYNGHFHQGELHGEGVFLSASGERYEGHWENNQRCGHGRLRYPTGDLYSGDFAAHLPNGFGKIFYAGTGHAYEGEWLAGARCGIGVLHDANGNCLYEGHWSDDRRHGDGVGVLLVKNIDAEHSNELRYEGRWKSDEPEAQTTNICVKIISNHNESRPATASGNKETIPDSGLSDLPTQLVVTDKRLPTLAAVCTNQHTISGDAVRVLGENGRRFRLRIFEGTIPVHAPGEVINIAAGLAWQFAVSGPKSDDSSQPSESELVPPKLVSTEAQELTESPTEIRLDTVIAEASAGLAVFHDVSLPAATLIGDYYLLCESMTSDSLAPVLIPLSVK</sequence>
<evidence type="ECO:0000256" key="1">
    <source>
        <dbReference type="ARBA" id="ARBA00022737"/>
    </source>
</evidence>
<dbReference type="AlphaFoldDB" id="A0A9W6Y1J3"/>
<dbReference type="SUPFAM" id="SSF82185">
    <property type="entry name" value="Histone H3 K4-specific methyltransferase SET7/9 N-terminal domain"/>
    <property type="match status" value="2"/>
</dbReference>
<evidence type="ECO:0000313" key="3">
    <source>
        <dbReference type="Proteomes" id="UP001165121"/>
    </source>
</evidence>
<dbReference type="PANTHER" id="PTHR43215">
    <property type="entry name" value="RADIAL SPOKE HEAD 1 HOMOLOG"/>
    <property type="match status" value="1"/>
</dbReference>
<dbReference type="SMART" id="SM00698">
    <property type="entry name" value="MORN"/>
    <property type="match status" value="8"/>
</dbReference>
<keyword evidence="1" id="KW-0677">Repeat</keyword>
<dbReference type="InterPro" id="IPR003409">
    <property type="entry name" value="MORN"/>
</dbReference>
<name>A0A9W6Y1J3_9STRA</name>
<evidence type="ECO:0000313" key="2">
    <source>
        <dbReference type="EMBL" id="GMF49971.1"/>
    </source>
</evidence>
<keyword evidence="3" id="KW-1185">Reference proteome</keyword>
<organism evidence="2 3">
    <name type="scientific">Phytophthora fragariaefolia</name>
    <dbReference type="NCBI Taxonomy" id="1490495"/>
    <lineage>
        <taxon>Eukaryota</taxon>
        <taxon>Sar</taxon>
        <taxon>Stramenopiles</taxon>
        <taxon>Oomycota</taxon>
        <taxon>Peronosporomycetes</taxon>
        <taxon>Peronosporales</taxon>
        <taxon>Peronosporaceae</taxon>
        <taxon>Phytophthora</taxon>
    </lineage>
</organism>
<gene>
    <name evidence="2" type="ORF">Pfra01_001981600</name>
</gene>
<dbReference type="Gene3D" id="2.20.110.10">
    <property type="entry name" value="Histone H3 K4-specific methyltransferase SET7/9 N-terminal domain"/>
    <property type="match status" value="4"/>
</dbReference>
<dbReference type="OrthoDB" id="270720at2759"/>
<dbReference type="Pfam" id="PF02493">
    <property type="entry name" value="MORN"/>
    <property type="match status" value="8"/>
</dbReference>
<dbReference type="PANTHER" id="PTHR43215:SF14">
    <property type="entry name" value="RADIAL SPOKE HEAD 1 HOMOLOG"/>
    <property type="match status" value="1"/>
</dbReference>
<comment type="caution">
    <text evidence="2">The sequence shown here is derived from an EMBL/GenBank/DDBJ whole genome shotgun (WGS) entry which is preliminary data.</text>
</comment>
<reference evidence="2" key="1">
    <citation type="submission" date="2023-04" db="EMBL/GenBank/DDBJ databases">
        <title>Phytophthora fragariaefolia NBRC 109709.</title>
        <authorList>
            <person name="Ichikawa N."/>
            <person name="Sato H."/>
            <person name="Tonouchi N."/>
        </authorList>
    </citation>
    <scope>NUCLEOTIDE SEQUENCE</scope>
    <source>
        <strain evidence="2">NBRC 109709</strain>
    </source>
</reference>
<accession>A0A9W6Y1J3</accession>
<dbReference type="GO" id="GO:0005829">
    <property type="term" value="C:cytosol"/>
    <property type="evidence" value="ECO:0007669"/>
    <property type="project" value="TreeGrafter"/>
</dbReference>
<dbReference type="Proteomes" id="UP001165121">
    <property type="component" value="Unassembled WGS sequence"/>
</dbReference>